<dbReference type="CDD" id="cd01949">
    <property type="entry name" value="GGDEF"/>
    <property type="match status" value="1"/>
</dbReference>
<evidence type="ECO:0000256" key="1">
    <source>
        <dbReference type="SAM" id="Phobius"/>
    </source>
</evidence>
<gene>
    <name evidence="5" type="ORF">DBV39_14820</name>
</gene>
<dbReference type="InterPro" id="IPR035965">
    <property type="entry name" value="PAS-like_dom_sf"/>
</dbReference>
<evidence type="ECO:0000313" key="5">
    <source>
        <dbReference type="EMBL" id="AWB34786.1"/>
    </source>
</evidence>
<dbReference type="InterPro" id="IPR000014">
    <property type="entry name" value="PAS"/>
</dbReference>
<organism evidence="5 6">
    <name type="scientific">Orrella marina</name>
    <dbReference type="NCBI Taxonomy" id="2163011"/>
    <lineage>
        <taxon>Bacteria</taxon>
        <taxon>Pseudomonadati</taxon>
        <taxon>Pseudomonadota</taxon>
        <taxon>Betaproteobacteria</taxon>
        <taxon>Burkholderiales</taxon>
        <taxon>Alcaligenaceae</taxon>
        <taxon>Orrella</taxon>
    </lineage>
</organism>
<sequence>MTVENAQPVSELGGVVIRRKDRSDIARLEDLAGKQVAIPGREYLGGFITQAMLLKKRGMSLGDIRFVELGSPHDKIVRAVVQGDVDAGFVRSGILESLRSAGSPQADELEVVEPAHYDGFPFAITTPLYPEWAVVAMPQLDQDVARRLASALLSLDSSDPAARAAGIYGFTIPKDYRPVEEAMVALRVPPFETAPEVSWVEFVGQNRPVFFLGMLLFTFLVGAGLVLLLLQRKLRASKRLTDSLNQRFQDLADNVPGVLFQFRLRPDGTSHFPLVSTRIQAIYRCSQSQVQDDASSVFQVIHPDDLDVVRRSIQDSARQMSVWHATYRVLHPQRGEIWVEGSSTPTLQDDGSVLWHGVIIDITELQHNRQALRLAGQVVQFTSDAVVIFDKDGSVQQVNPAFIRMTGYDFATIAQNGLNCLDPVSFPANEAAVRVDRRDTVWMTATGEPLPVLLSISPVRGESDDITHFVLVAKDISEMRSKQDELDRLAHYDALTGLPNRRLLADRLDQAVAHARRTGESLALAMLDLDDFKPVNDRYGHDAGDRLLVEVSNRLKATVRAEDTVARLGGDEFTLILWNVQGDTPFERVIACVREPVVLDQGVVQVSASMGVTFFDPVQPMNGEQLMRQADVALYRSKEQGRNRYTLFEE</sequence>
<dbReference type="NCBIfam" id="TIGR00254">
    <property type="entry name" value="GGDEF"/>
    <property type="match status" value="1"/>
</dbReference>
<evidence type="ECO:0008006" key="7">
    <source>
        <dbReference type="Google" id="ProtNLM"/>
    </source>
</evidence>
<dbReference type="CDD" id="cd00130">
    <property type="entry name" value="PAS"/>
    <property type="match status" value="2"/>
</dbReference>
<dbReference type="SUPFAM" id="SSF55073">
    <property type="entry name" value="Nucleotide cyclase"/>
    <property type="match status" value="1"/>
</dbReference>
<evidence type="ECO:0000259" key="4">
    <source>
        <dbReference type="PROSITE" id="PS50887"/>
    </source>
</evidence>
<dbReference type="InterPro" id="IPR043128">
    <property type="entry name" value="Rev_trsase/Diguanyl_cyclase"/>
</dbReference>
<dbReference type="SMART" id="SM00267">
    <property type="entry name" value="GGDEF"/>
    <property type="match status" value="1"/>
</dbReference>
<dbReference type="Pfam" id="PF12974">
    <property type="entry name" value="Phosphonate-bd"/>
    <property type="match status" value="1"/>
</dbReference>
<dbReference type="Pfam" id="PF00990">
    <property type="entry name" value="GGDEF"/>
    <property type="match status" value="1"/>
</dbReference>
<evidence type="ECO:0000313" key="6">
    <source>
        <dbReference type="Proteomes" id="UP000244571"/>
    </source>
</evidence>
<keyword evidence="1" id="KW-1133">Transmembrane helix</keyword>
<dbReference type="GO" id="GO:0003824">
    <property type="term" value="F:catalytic activity"/>
    <property type="evidence" value="ECO:0007669"/>
    <property type="project" value="UniProtKB-ARBA"/>
</dbReference>
<dbReference type="InterPro" id="IPR000700">
    <property type="entry name" value="PAS-assoc_C"/>
</dbReference>
<dbReference type="Gene3D" id="3.30.450.20">
    <property type="entry name" value="PAS domain"/>
    <property type="match status" value="2"/>
</dbReference>
<dbReference type="PROSITE" id="PS50112">
    <property type="entry name" value="PAS"/>
    <property type="match status" value="1"/>
</dbReference>
<dbReference type="EMBL" id="CP028901">
    <property type="protein sequence ID" value="AWB34786.1"/>
    <property type="molecule type" value="Genomic_DNA"/>
</dbReference>
<dbReference type="OrthoDB" id="9813903at2"/>
<dbReference type="SMART" id="SM00086">
    <property type="entry name" value="PAC"/>
    <property type="match status" value="2"/>
</dbReference>
<keyword evidence="1" id="KW-0472">Membrane</keyword>
<dbReference type="Proteomes" id="UP000244571">
    <property type="component" value="Chromosome"/>
</dbReference>
<proteinExistence type="predicted"/>
<dbReference type="InterPro" id="IPR013655">
    <property type="entry name" value="PAS_fold_3"/>
</dbReference>
<dbReference type="PANTHER" id="PTHR44757">
    <property type="entry name" value="DIGUANYLATE CYCLASE DGCP"/>
    <property type="match status" value="1"/>
</dbReference>
<feature type="transmembrane region" description="Helical" evidence="1">
    <location>
        <begin position="209"/>
        <end position="230"/>
    </location>
</feature>
<evidence type="ECO:0000259" key="2">
    <source>
        <dbReference type="PROSITE" id="PS50112"/>
    </source>
</evidence>
<feature type="domain" description="PAC" evidence="3">
    <location>
        <begin position="429"/>
        <end position="488"/>
    </location>
</feature>
<accession>A0A2R4XLW4</accession>
<dbReference type="FunFam" id="3.30.70.270:FF:000001">
    <property type="entry name" value="Diguanylate cyclase domain protein"/>
    <property type="match status" value="1"/>
</dbReference>
<dbReference type="Pfam" id="PF13426">
    <property type="entry name" value="PAS_9"/>
    <property type="match status" value="1"/>
</dbReference>
<keyword evidence="6" id="KW-1185">Reference proteome</keyword>
<dbReference type="AlphaFoldDB" id="A0A2R4XLW4"/>
<feature type="domain" description="PAS" evidence="2">
    <location>
        <begin position="377"/>
        <end position="408"/>
    </location>
</feature>
<dbReference type="KEGG" id="boz:DBV39_14820"/>
<dbReference type="Gene3D" id="3.30.70.270">
    <property type="match status" value="1"/>
</dbReference>
<name>A0A2R4XLW4_9BURK</name>
<dbReference type="PROSITE" id="PS50113">
    <property type="entry name" value="PAC"/>
    <property type="match status" value="1"/>
</dbReference>
<dbReference type="Pfam" id="PF08447">
    <property type="entry name" value="PAS_3"/>
    <property type="match status" value="1"/>
</dbReference>
<feature type="domain" description="GGDEF" evidence="4">
    <location>
        <begin position="520"/>
        <end position="650"/>
    </location>
</feature>
<dbReference type="NCBIfam" id="TIGR00229">
    <property type="entry name" value="sensory_box"/>
    <property type="match status" value="2"/>
</dbReference>
<dbReference type="SUPFAM" id="SSF53850">
    <property type="entry name" value="Periplasmic binding protein-like II"/>
    <property type="match status" value="1"/>
</dbReference>
<dbReference type="InterPro" id="IPR052155">
    <property type="entry name" value="Biofilm_reg_signaling"/>
</dbReference>
<protein>
    <recommendedName>
        <fullName evidence="7">Diguanylate cyclase</fullName>
    </recommendedName>
</protein>
<reference evidence="5 6" key="1">
    <citation type="submission" date="2018-04" db="EMBL/GenBank/DDBJ databases">
        <title>Bordetella sp. HZ20 isolated from seawater.</title>
        <authorList>
            <person name="Sun C."/>
        </authorList>
    </citation>
    <scope>NUCLEOTIDE SEQUENCE [LARGE SCALE GENOMIC DNA]</scope>
    <source>
        <strain evidence="5 6">HZ20</strain>
    </source>
</reference>
<dbReference type="SUPFAM" id="SSF55785">
    <property type="entry name" value="PYP-like sensor domain (PAS domain)"/>
    <property type="match status" value="2"/>
</dbReference>
<dbReference type="InterPro" id="IPR001610">
    <property type="entry name" value="PAC"/>
</dbReference>
<dbReference type="InterPro" id="IPR000160">
    <property type="entry name" value="GGDEF_dom"/>
</dbReference>
<dbReference type="PROSITE" id="PS50887">
    <property type="entry name" value="GGDEF"/>
    <property type="match status" value="1"/>
</dbReference>
<dbReference type="InterPro" id="IPR029787">
    <property type="entry name" value="Nucleotide_cyclase"/>
</dbReference>
<dbReference type="Gene3D" id="3.40.190.10">
    <property type="entry name" value="Periplasmic binding protein-like II"/>
    <property type="match status" value="1"/>
</dbReference>
<keyword evidence="1" id="KW-0812">Transmembrane</keyword>
<evidence type="ECO:0000259" key="3">
    <source>
        <dbReference type="PROSITE" id="PS50113"/>
    </source>
</evidence>
<dbReference type="PANTHER" id="PTHR44757:SF2">
    <property type="entry name" value="BIOFILM ARCHITECTURE MAINTENANCE PROTEIN MBAA"/>
    <property type="match status" value="1"/>
</dbReference>
<dbReference type="SMART" id="SM00091">
    <property type="entry name" value="PAS"/>
    <property type="match status" value="2"/>
</dbReference>